<evidence type="ECO:0000313" key="2">
    <source>
        <dbReference type="Proteomes" id="UP001060215"/>
    </source>
</evidence>
<dbReference type="EMBL" id="CM045764">
    <property type="protein sequence ID" value="KAI8006443.1"/>
    <property type="molecule type" value="Genomic_DNA"/>
</dbReference>
<organism evidence="1 2">
    <name type="scientific">Camellia lanceoleosa</name>
    <dbReference type="NCBI Taxonomy" id="1840588"/>
    <lineage>
        <taxon>Eukaryota</taxon>
        <taxon>Viridiplantae</taxon>
        <taxon>Streptophyta</taxon>
        <taxon>Embryophyta</taxon>
        <taxon>Tracheophyta</taxon>
        <taxon>Spermatophyta</taxon>
        <taxon>Magnoliopsida</taxon>
        <taxon>eudicotyledons</taxon>
        <taxon>Gunneridae</taxon>
        <taxon>Pentapetalae</taxon>
        <taxon>asterids</taxon>
        <taxon>Ericales</taxon>
        <taxon>Theaceae</taxon>
        <taxon>Camellia</taxon>
    </lineage>
</organism>
<name>A0ACC0H0P7_9ERIC</name>
<gene>
    <name evidence="1" type="ORF">LOK49_LG07G00154</name>
</gene>
<reference evidence="1 2" key="1">
    <citation type="journal article" date="2022" name="Plant J.">
        <title>Chromosome-level genome of Camellia lanceoleosa provides a valuable resource for understanding genome evolution and self-incompatibility.</title>
        <authorList>
            <person name="Gong W."/>
            <person name="Xiao S."/>
            <person name="Wang L."/>
            <person name="Liao Z."/>
            <person name="Chang Y."/>
            <person name="Mo W."/>
            <person name="Hu G."/>
            <person name="Li W."/>
            <person name="Zhao G."/>
            <person name="Zhu H."/>
            <person name="Hu X."/>
            <person name="Ji K."/>
            <person name="Xiang X."/>
            <person name="Song Q."/>
            <person name="Yuan D."/>
            <person name="Jin S."/>
            <person name="Zhang L."/>
        </authorList>
    </citation>
    <scope>NUCLEOTIDE SEQUENCE [LARGE SCALE GENOMIC DNA]</scope>
    <source>
        <strain evidence="1">SQ_2022a</strain>
    </source>
</reference>
<proteinExistence type="predicted"/>
<sequence length="73" mass="8217">MGRWCLLGTFHTCISNYICGHALWTAFVWGLVGHCSIFGDLSPNSNVNWFFLGGGTVDPLLVWFSHKAFPERQ</sequence>
<evidence type="ECO:0000313" key="1">
    <source>
        <dbReference type="EMBL" id="KAI8006443.1"/>
    </source>
</evidence>
<dbReference type="Proteomes" id="UP001060215">
    <property type="component" value="Chromosome 7"/>
</dbReference>
<keyword evidence="2" id="KW-1185">Reference proteome</keyword>
<accession>A0ACC0H0P7</accession>
<comment type="caution">
    <text evidence="1">The sequence shown here is derived from an EMBL/GenBank/DDBJ whole genome shotgun (WGS) entry which is preliminary data.</text>
</comment>
<protein>
    <submittedName>
        <fullName evidence="1">Oligopeptide transporter 6</fullName>
    </submittedName>
</protein>